<feature type="transmembrane region" description="Helical" evidence="1">
    <location>
        <begin position="48"/>
        <end position="71"/>
    </location>
</feature>
<protein>
    <submittedName>
        <fullName evidence="2">Uncharacterized protein</fullName>
    </submittedName>
</protein>
<feature type="transmembrane region" description="Helical" evidence="1">
    <location>
        <begin position="12"/>
        <end position="36"/>
    </location>
</feature>
<name>A0A8S5LJF4_9CAUD</name>
<evidence type="ECO:0000313" key="2">
    <source>
        <dbReference type="EMBL" id="DAD70041.1"/>
    </source>
</evidence>
<organism evidence="2">
    <name type="scientific">Myoviridae sp. ct6F13</name>
    <dbReference type="NCBI Taxonomy" id="2827602"/>
    <lineage>
        <taxon>Viruses</taxon>
        <taxon>Duplodnaviria</taxon>
        <taxon>Heunggongvirae</taxon>
        <taxon>Uroviricota</taxon>
        <taxon>Caudoviricetes</taxon>
    </lineage>
</organism>
<keyword evidence="1" id="KW-0812">Transmembrane</keyword>
<dbReference type="EMBL" id="BK015859">
    <property type="protein sequence ID" value="DAD70041.1"/>
    <property type="molecule type" value="Genomic_DNA"/>
</dbReference>
<accession>A0A8S5LJF4</accession>
<proteinExistence type="predicted"/>
<evidence type="ECO:0000256" key="1">
    <source>
        <dbReference type="SAM" id="Phobius"/>
    </source>
</evidence>
<keyword evidence="1" id="KW-0472">Membrane</keyword>
<keyword evidence="1" id="KW-1133">Transmembrane helix</keyword>
<reference evidence="2" key="1">
    <citation type="journal article" date="2021" name="Proc. Natl. Acad. Sci. U.S.A.">
        <title>A Catalog of Tens of Thousands of Viruses from Human Metagenomes Reveals Hidden Associations with Chronic Diseases.</title>
        <authorList>
            <person name="Tisza M.J."/>
            <person name="Buck C.B."/>
        </authorList>
    </citation>
    <scope>NUCLEOTIDE SEQUENCE</scope>
    <source>
        <strain evidence="2">Ct6F13</strain>
    </source>
</reference>
<sequence>MNSNKKYDKVNYLKIAIYSVMIVIFLCILLLAFLYYSKILNWDEIVPLGSNIVGGIIGCIGTMAAVMLTAYQTNKIQDDNKESEFNNTAYNNMPIFVVGRSKMVAPIVPFKRAERKGDTEIEKNILMINFVLKNISLHSVKINSFKIVAYSNSKYLQGLYPGDNIDLYAINSKLREDSKIKIGEKDYNYNSPLVAEKEERNVKVALDIDKDLLGFEGDIYVHIILDYFNIVGQNFNQELIIITSSSIQKNQMIYCGEEMPVLIRNKK</sequence>